<dbReference type="Proteomes" id="UP000593565">
    <property type="component" value="Unassembled WGS sequence"/>
</dbReference>
<proteinExistence type="predicted"/>
<evidence type="ECO:0000313" key="3">
    <source>
        <dbReference type="Proteomes" id="UP000593565"/>
    </source>
</evidence>
<name>A0A7J5ZLD0_AMEME</name>
<protein>
    <recommendedName>
        <fullName evidence="1">Ubiquitin-like domain-containing protein</fullName>
    </recommendedName>
</protein>
<dbReference type="Gene3D" id="3.10.20.90">
    <property type="entry name" value="Phosphatidylinositol 3-kinase Catalytic Subunit, Chain A, domain 1"/>
    <property type="match status" value="1"/>
</dbReference>
<dbReference type="InterPro" id="IPR000626">
    <property type="entry name" value="Ubiquitin-like_dom"/>
</dbReference>
<comment type="caution">
    <text evidence="2">The sequence shown here is derived from an EMBL/GenBank/DDBJ whole genome shotgun (WGS) entry which is preliminary data.</text>
</comment>
<accession>A0A7J5ZLD0</accession>
<dbReference type="SUPFAM" id="SSF54236">
    <property type="entry name" value="Ubiquitin-like"/>
    <property type="match status" value="1"/>
</dbReference>
<keyword evidence="3" id="KW-1185">Reference proteome</keyword>
<organism evidence="2 3">
    <name type="scientific">Ameiurus melas</name>
    <name type="common">Black bullhead</name>
    <name type="synonym">Silurus melas</name>
    <dbReference type="NCBI Taxonomy" id="219545"/>
    <lineage>
        <taxon>Eukaryota</taxon>
        <taxon>Metazoa</taxon>
        <taxon>Chordata</taxon>
        <taxon>Craniata</taxon>
        <taxon>Vertebrata</taxon>
        <taxon>Euteleostomi</taxon>
        <taxon>Actinopterygii</taxon>
        <taxon>Neopterygii</taxon>
        <taxon>Teleostei</taxon>
        <taxon>Ostariophysi</taxon>
        <taxon>Siluriformes</taxon>
        <taxon>Ictaluridae</taxon>
        <taxon>Ameiurus</taxon>
    </lineage>
</organism>
<dbReference type="EMBL" id="JAAGNN010000027">
    <property type="protein sequence ID" value="KAF4071276.1"/>
    <property type="molecule type" value="Genomic_DNA"/>
</dbReference>
<reference evidence="2 3" key="1">
    <citation type="submission" date="2020-02" db="EMBL/GenBank/DDBJ databases">
        <title>A chromosome-scale genome assembly of the black bullhead catfish (Ameiurus melas).</title>
        <authorList>
            <person name="Wen M."/>
            <person name="Zham M."/>
            <person name="Cabau C."/>
            <person name="Klopp C."/>
            <person name="Donnadieu C."/>
            <person name="Roques C."/>
            <person name="Bouchez O."/>
            <person name="Lampietro C."/>
            <person name="Jouanno E."/>
            <person name="Herpin A."/>
            <person name="Louis A."/>
            <person name="Berthelot C."/>
            <person name="Parey E."/>
            <person name="Roest-Crollius H."/>
            <person name="Braasch I."/>
            <person name="Postlethwait J."/>
            <person name="Robinson-Rechavi M."/>
            <person name="Echchiki A."/>
            <person name="Begum T."/>
            <person name="Montfort J."/>
            <person name="Schartl M."/>
            <person name="Bobe J."/>
            <person name="Guiguen Y."/>
        </authorList>
    </citation>
    <scope>NUCLEOTIDE SEQUENCE [LARGE SCALE GENOMIC DNA]</scope>
    <source>
        <strain evidence="2">M_S1</strain>
        <tissue evidence="2">Blood</tissue>
    </source>
</reference>
<evidence type="ECO:0000313" key="2">
    <source>
        <dbReference type="EMBL" id="KAF4071276.1"/>
    </source>
</evidence>
<dbReference type="PROSITE" id="PS50053">
    <property type="entry name" value="UBIQUITIN_2"/>
    <property type="match status" value="1"/>
</dbReference>
<dbReference type="AlphaFoldDB" id="A0A7J5ZLD0"/>
<dbReference type="InterPro" id="IPR029071">
    <property type="entry name" value="Ubiquitin-like_domsf"/>
</dbReference>
<sequence>MADVCPPQCQDNIFEWADSEELVIAPQNQFHPLFSHTTRSFLKVRDDAPGSPQPDNFDVLVFDPSKNIKIPINLKSTDTADTLIKKYQQTKPELGKDLRLAFNGKPVAAHAILRDLGVKPGAVFITFQRCHGG</sequence>
<dbReference type="OrthoDB" id="8905060at2759"/>
<feature type="domain" description="Ubiquitin-like" evidence="1">
    <location>
        <begin position="57"/>
        <end position="133"/>
    </location>
</feature>
<evidence type="ECO:0000259" key="1">
    <source>
        <dbReference type="PROSITE" id="PS50053"/>
    </source>
</evidence>
<gene>
    <name evidence="2" type="ORF">AMELA_G00271360</name>
</gene>